<keyword evidence="2" id="KW-1185">Reference proteome</keyword>
<comment type="caution">
    <text evidence="1">The sequence shown here is derived from an EMBL/GenBank/DDBJ whole genome shotgun (WGS) entry which is preliminary data.</text>
</comment>
<dbReference type="AlphaFoldDB" id="A0A4C1VKW2"/>
<protein>
    <submittedName>
        <fullName evidence="1">Uncharacterized protein</fullName>
    </submittedName>
</protein>
<accession>A0A4C1VKW2</accession>
<evidence type="ECO:0000313" key="1">
    <source>
        <dbReference type="EMBL" id="GBP39279.1"/>
    </source>
</evidence>
<proteinExistence type="predicted"/>
<dbReference type="EMBL" id="BGZK01000363">
    <property type="protein sequence ID" value="GBP39279.1"/>
    <property type="molecule type" value="Genomic_DNA"/>
</dbReference>
<gene>
    <name evidence="1" type="ORF">EVAR_20506_1</name>
</gene>
<organism evidence="1 2">
    <name type="scientific">Eumeta variegata</name>
    <name type="common">Bagworm moth</name>
    <name type="synonym">Eumeta japonica</name>
    <dbReference type="NCBI Taxonomy" id="151549"/>
    <lineage>
        <taxon>Eukaryota</taxon>
        <taxon>Metazoa</taxon>
        <taxon>Ecdysozoa</taxon>
        <taxon>Arthropoda</taxon>
        <taxon>Hexapoda</taxon>
        <taxon>Insecta</taxon>
        <taxon>Pterygota</taxon>
        <taxon>Neoptera</taxon>
        <taxon>Endopterygota</taxon>
        <taxon>Lepidoptera</taxon>
        <taxon>Glossata</taxon>
        <taxon>Ditrysia</taxon>
        <taxon>Tineoidea</taxon>
        <taxon>Psychidae</taxon>
        <taxon>Oiketicinae</taxon>
        <taxon>Eumeta</taxon>
    </lineage>
</organism>
<sequence>MAVTKPLDRWTVTGLNERPLKKGREPARRGRATSAGSVCVPGVLNCGYTRRALYFEVERAPTLLDAHSTLLTYKYSLGTPLAAVCFEFAR</sequence>
<name>A0A4C1VKW2_EUMVA</name>
<reference evidence="1 2" key="1">
    <citation type="journal article" date="2019" name="Commun. Biol.">
        <title>The bagworm genome reveals a unique fibroin gene that provides high tensile strength.</title>
        <authorList>
            <person name="Kono N."/>
            <person name="Nakamura H."/>
            <person name="Ohtoshi R."/>
            <person name="Tomita M."/>
            <person name="Numata K."/>
            <person name="Arakawa K."/>
        </authorList>
    </citation>
    <scope>NUCLEOTIDE SEQUENCE [LARGE SCALE GENOMIC DNA]</scope>
</reference>
<dbReference type="Proteomes" id="UP000299102">
    <property type="component" value="Unassembled WGS sequence"/>
</dbReference>
<evidence type="ECO:0000313" key="2">
    <source>
        <dbReference type="Proteomes" id="UP000299102"/>
    </source>
</evidence>